<gene>
    <name evidence="1" type="ORF">HUW48_23830</name>
</gene>
<organism evidence="1 2">
    <name type="scientific">Adhaeribacter radiodurans</name>
    <dbReference type="NCBI Taxonomy" id="2745197"/>
    <lineage>
        <taxon>Bacteria</taxon>
        <taxon>Pseudomonadati</taxon>
        <taxon>Bacteroidota</taxon>
        <taxon>Cytophagia</taxon>
        <taxon>Cytophagales</taxon>
        <taxon>Hymenobacteraceae</taxon>
        <taxon>Adhaeribacter</taxon>
    </lineage>
</organism>
<accession>A0A7L7L1I8</accession>
<evidence type="ECO:0000313" key="1">
    <source>
        <dbReference type="EMBL" id="QMU26630.1"/>
    </source>
</evidence>
<reference evidence="1 2" key="1">
    <citation type="submission" date="2020-06" db="EMBL/GenBank/DDBJ databases">
        <authorList>
            <person name="Hwang Y.J."/>
        </authorList>
    </citation>
    <scope>NUCLEOTIDE SEQUENCE [LARGE SCALE GENOMIC DNA]</scope>
    <source>
        <strain evidence="1 2">KUDC8001</strain>
    </source>
</reference>
<name>A0A7L7L1I8_9BACT</name>
<proteinExistence type="predicted"/>
<dbReference type="Proteomes" id="UP000514509">
    <property type="component" value="Chromosome"/>
</dbReference>
<evidence type="ECO:0000313" key="2">
    <source>
        <dbReference type="Proteomes" id="UP000514509"/>
    </source>
</evidence>
<dbReference type="KEGG" id="add:HUW48_23830"/>
<dbReference type="RefSeq" id="WP_182416541.1">
    <property type="nucleotide sequence ID" value="NZ_CP055153.1"/>
</dbReference>
<keyword evidence="2" id="KW-1185">Reference proteome</keyword>
<protein>
    <submittedName>
        <fullName evidence="1">Uncharacterized protein</fullName>
    </submittedName>
</protein>
<sequence length="57" mass="6464">MTERFKVPVICCQHPTTRRHNTIRMGSHCAQTTRTPNSYTTLSPYLIAGKDSGKDKK</sequence>
<dbReference type="AlphaFoldDB" id="A0A7L7L1I8"/>
<dbReference type="EMBL" id="CP055153">
    <property type="protein sequence ID" value="QMU26630.1"/>
    <property type="molecule type" value="Genomic_DNA"/>
</dbReference>
<reference evidence="1 2" key="2">
    <citation type="submission" date="2020-08" db="EMBL/GenBank/DDBJ databases">
        <title>Adhaeribacter dokdonensis sp. nov., isolated from the rhizosphere of Elymus tsukushiensis, a plant native to the Dokdo Islands, Republic of Korea.</title>
        <authorList>
            <person name="Ghim S.Y."/>
        </authorList>
    </citation>
    <scope>NUCLEOTIDE SEQUENCE [LARGE SCALE GENOMIC DNA]</scope>
    <source>
        <strain evidence="1 2">KUDC8001</strain>
    </source>
</reference>